<sequence>SKKNITVTGETDTGKTTLINALDLLTPKEFRKIYIENVTESLNEFEYGKHQLKYKVDSLEDSIIEKYSKSNQIKTLLHRTPDIIYLGEILTKEEALAMFHCLAAITSTNSPSVKTSRTLISLPKLS</sequence>
<dbReference type="EMBL" id="BART01005120">
    <property type="protein sequence ID" value="GAG61247.1"/>
    <property type="molecule type" value="Genomic_DNA"/>
</dbReference>
<evidence type="ECO:0000313" key="2">
    <source>
        <dbReference type="EMBL" id="GAG61247.1"/>
    </source>
</evidence>
<reference evidence="2" key="1">
    <citation type="journal article" date="2014" name="Front. Microbiol.">
        <title>High frequency of phylogenetically diverse reductive dehalogenase-homologous genes in deep subseafloor sedimentary metagenomes.</title>
        <authorList>
            <person name="Kawai M."/>
            <person name="Futagami T."/>
            <person name="Toyoda A."/>
            <person name="Takaki Y."/>
            <person name="Nishi S."/>
            <person name="Hori S."/>
            <person name="Arai W."/>
            <person name="Tsubouchi T."/>
            <person name="Morono Y."/>
            <person name="Uchiyama I."/>
            <person name="Ito T."/>
            <person name="Fujiyama A."/>
            <person name="Inagaki F."/>
            <person name="Takami H."/>
        </authorList>
    </citation>
    <scope>NUCLEOTIDE SEQUENCE</scope>
    <source>
        <strain evidence="2">Expedition CK06-06</strain>
    </source>
</reference>
<protein>
    <recommendedName>
        <fullName evidence="1">Bacterial type II secretion system protein E domain-containing protein</fullName>
    </recommendedName>
</protein>
<feature type="non-terminal residue" evidence="2">
    <location>
        <position position="1"/>
    </location>
</feature>
<name>X0ZT87_9ZZZZ</name>
<dbReference type="Gene3D" id="3.40.50.300">
    <property type="entry name" value="P-loop containing nucleotide triphosphate hydrolases"/>
    <property type="match status" value="1"/>
</dbReference>
<dbReference type="SUPFAM" id="SSF52540">
    <property type="entry name" value="P-loop containing nucleoside triphosphate hydrolases"/>
    <property type="match status" value="1"/>
</dbReference>
<gene>
    <name evidence="2" type="ORF">S01H4_12181</name>
</gene>
<dbReference type="InterPro" id="IPR001482">
    <property type="entry name" value="T2SS/T4SS_dom"/>
</dbReference>
<comment type="caution">
    <text evidence="2">The sequence shown here is derived from an EMBL/GenBank/DDBJ whole genome shotgun (WGS) entry which is preliminary data.</text>
</comment>
<feature type="domain" description="Bacterial type II secretion system protein E" evidence="1">
    <location>
        <begin position="3"/>
        <end position="95"/>
    </location>
</feature>
<dbReference type="Pfam" id="PF00437">
    <property type="entry name" value="T2SSE"/>
    <property type="match status" value="1"/>
</dbReference>
<dbReference type="AlphaFoldDB" id="X0ZT87"/>
<organism evidence="2">
    <name type="scientific">marine sediment metagenome</name>
    <dbReference type="NCBI Taxonomy" id="412755"/>
    <lineage>
        <taxon>unclassified sequences</taxon>
        <taxon>metagenomes</taxon>
        <taxon>ecological metagenomes</taxon>
    </lineage>
</organism>
<dbReference type="InterPro" id="IPR027417">
    <property type="entry name" value="P-loop_NTPase"/>
</dbReference>
<evidence type="ECO:0000259" key="1">
    <source>
        <dbReference type="Pfam" id="PF00437"/>
    </source>
</evidence>
<proteinExistence type="predicted"/>
<accession>X0ZT87</accession>